<organism evidence="4 5">
    <name type="scientific">Buddleja alternifolia</name>
    <dbReference type="NCBI Taxonomy" id="168488"/>
    <lineage>
        <taxon>Eukaryota</taxon>
        <taxon>Viridiplantae</taxon>
        <taxon>Streptophyta</taxon>
        <taxon>Embryophyta</taxon>
        <taxon>Tracheophyta</taxon>
        <taxon>Spermatophyta</taxon>
        <taxon>Magnoliopsida</taxon>
        <taxon>eudicotyledons</taxon>
        <taxon>Gunneridae</taxon>
        <taxon>Pentapetalae</taxon>
        <taxon>asterids</taxon>
        <taxon>lamiids</taxon>
        <taxon>Lamiales</taxon>
        <taxon>Scrophulariaceae</taxon>
        <taxon>Buddlejeae</taxon>
        <taxon>Buddleja</taxon>
    </lineage>
</organism>
<dbReference type="EMBL" id="WHWC01000005">
    <property type="protein sequence ID" value="KAG8382780.1"/>
    <property type="molecule type" value="Genomic_DNA"/>
</dbReference>
<comment type="caution">
    <text evidence="4">The sequence shown here is derived from an EMBL/GenBank/DDBJ whole genome shotgun (WGS) entry which is preliminary data.</text>
</comment>
<dbReference type="PANTHER" id="PTHR37702:SF1">
    <property type="entry name" value="HYDROXYPROLINE-RICH GLYCOPROTEIN FAMILY PROTEIN"/>
    <property type="match status" value="1"/>
</dbReference>
<feature type="transmembrane region" description="Helical" evidence="2">
    <location>
        <begin position="122"/>
        <end position="141"/>
    </location>
</feature>
<dbReference type="PANTHER" id="PTHR37702">
    <property type="entry name" value="PROLINE-RICH FAMILY PROTEIN"/>
    <property type="match status" value="1"/>
</dbReference>
<reference evidence="4" key="1">
    <citation type="submission" date="2019-10" db="EMBL/GenBank/DDBJ databases">
        <authorList>
            <person name="Zhang R."/>
            <person name="Pan Y."/>
            <person name="Wang J."/>
            <person name="Ma R."/>
            <person name="Yu S."/>
        </authorList>
    </citation>
    <scope>NUCLEOTIDE SEQUENCE</scope>
    <source>
        <strain evidence="4">LA-IB0</strain>
        <tissue evidence="4">Leaf</tissue>
    </source>
</reference>
<proteinExistence type="predicted"/>
<sequence>MASTLHNLLISLVFLSTIFDYPTTTTSQQECPYPCYPPPTGPGNNPPVITTPPVSTTPPASFSPPVFSTPPAIGNFPFNPPSPYFSGVTPPPPEPILPWFPYYFRKPPHQDPSNSIASRGSSATAIIIIIFSFLFVFSFALN</sequence>
<feature type="chain" id="PRO_5044023422" evidence="3">
    <location>
        <begin position="21"/>
        <end position="142"/>
    </location>
</feature>
<evidence type="ECO:0000313" key="5">
    <source>
        <dbReference type="Proteomes" id="UP000826271"/>
    </source>
</evidence>
<keyword evidence="2" id="KW-0472">Membrane</keyword>
<evidence type="ECO:0000313" key="4">
    <source>
        <dbReference type="EMBL" id="KAG8382780.1"/>
    </source>
</evidence>
<gene>
    <name evidence="4" type="ORF">BUALT_Bualt05G0112900</name>
</gene>
<evidence type="ECO:0000256" key="2">
    <source>
        <dbReference type="SAM" id="Phobius"/>
    </source>
</evidence>
<feature type="signal peptide" evidence="3">
    <location>
        <begin position="1"/>
        <end position="20"/>
    </location>
</feature>
<keyword evidence="5" id="KW-1185">Reference proteome</keyword>
<evidence type="ECO:0000256" key="1">
    <source>
        <dbReference type="SAM" id="MobiDB-lite"/>
    </source>
</evidence>
<accession>A0AAV6XU62</accession>
<evidence type="ECO:0000256" key="3">
    <source>
        <dbReference type="SAM" id="SignalP"/>
    </source>
</evidence>
<dbReference type="AlphaFoldDB" id="A0AAV6XU62"/>
<name>A0AAV6XU62_9LAMI</name>
<feature type="region of interest" description="Disordered" evidence="1">
    <location>
        <begin position="42"/>
        <end position="62"/>
    </location>
</feature>
<keyword evidence="2" id="KW-1133">Transmembrane helix</keyword>
<keyword evidence="2" id="KW-0812">Transmembrane</keyword>
<feature type="compositionally biased region" description="Low complexity" evidence="1">
    <location>
        <begin position="46"/>
        <end position="62"/>
    </location>
</feature>
<keyword evidence="3" id="KW-0732">Signal</keyword>
<protein>
    <submittedName>
        <fullName evidence="4">Uncharacterized protein</fullName>
    </submittedName>
</protein>
<dbReference type="Proteomes" id="UP000826271">
    <property type="component" value="Unassembled WGS sequence"/>
</dbReference>